<dbReference type="SUPFAM" id="SSF56672">
    <property type="entry name" value="DNA/RNA polymerases"/>
    <property type="match status" value="1"/>
</dbReference>
<reference evidence="2" key="1">
    <citation type="submission" date="2023-10" db="EMBL/GenBank/DDBJ databases">
        <authorList>
            <person name="Chen Y."/>
            <person name="Shah S."/>
            <person name="Dougan E. K."/>
            <person name="Thang M."/>
            <person name="Chan C."/>
        </authorList>
    </citation>
    <scope>NUCLEOTIDE SEQUENCE [LARGE SCALE GENOMIC DNA]</scope>
</reference>
<dbReference type="InterPro" id="IPR043502">
    <property type="entry name" value="DNA/RNA_pol_sf"/>
</dbReference>
<comment type="caution">
    <text evidence="2">The sequence shown here is derived from an EMBL/GenBank/DDBJ whole genome shotgun (WGS) entry which is preliminary data.</text>
</comment>
<accession>A0ABN9QZQ8</accession>
<dbReference type="Pfam" id="PF00078">
    <property type="entry name" value="RVT_1"/>
    <property type="match status" value="1"/>
</dbReference>
<dbReference type="PANTHER" id="PTHR47027">
    <property type="entry name" value="REVERSE TRANSCRIPTASE DOMAIN-CONTAINING PROTEIN"/>
    <property type="match status" value="1"/>
</dbReference>
<evidence type="ECO:0000313" key="2">
    <source>
        <dbReference type="EMBL" id="CAK0810916.1"/>
    </source>
</evidence>
<dbReference type="InterPro" id="IPR000477">
    <property type="entry name" value="RT_dom"/>
</dbReference>
<feature type="domain" description="Reverse transcriptase" evidence="1">
    <location>
        <begin position="1"/>
        <end position="91"/>
    </location>
</feature>
<dbReference type="Proteomes" id="UP001189429">
    <property type="component" value="Unassembled WGS sequence"/>
</dbReference>
<sequence length="215" mass="24528">MERCSWSLKSKWGSLNKRRTGQYSGFVIDDPCHSLTNLRFADDVLLFAQSQRDAANMLSHLQQEAAQYGLIVHPDKTKVLANVGVRVGSTVRMGDASVEVVPPTGSERYPGRMICLGECRDTEIADRMAAAWRAFAKFKRILCSRRRALASRLKLFDTVVAPAALCGSSAWTVKEERLLTTWRKMLRKIVQAPRRRQETWVEYVTRPTRECDKYM</sequence>
<keyword evidence="3" id="KW-1185">Reference proteome</keyword>
<dbReference type="PROSITE" id="PS50878">
    <property type="entry name" value="RT_POL"/>
    <property type="match status" value="1"/>
</dbReference>
<evidence type="ECO:0000313" key="3">
    <source>
        <dbReference type="Proteomes" id="UP001189429"/>
    </source>
</evidence>
<protein>
    <recommendedName>
        <fullName evidence="1">Reverse transcriptase domain-containing protein</fullName>
    </recommendedName>
</protein>
<gene>
    <name evidence="2" type="ORF">PCOR1329_LOCUS15696</name>
</gene>
<dbReference type="EMBL" id="CAUYUJ010004772">
    <property type="protein sequence ID" value="CAK0810916.1"/>
    <property type="molecule type" value="Genomic_DNA"/>
</dbReference>
<organism evidence="2 3">
    <name type="scientific">Prorocentrum cordatum</name>
    <dbReference type="NCBI Taxonomy" id="2364126"/>
    <lineage>
        <taxon>Eukaryota</taxon>
        <taxon>Sar</taxon>
        <taxon>Alveolata</taxon>
        <taxon>Dinophyceae</taxon>
        <taxon>Prorocentrales</taxon>
        <taxon>Prorocentraceae</taxon>
        <taxon>Prorocentrum</taxon>
    </lineage>
</organism>
<proteinExistence type="predicted"/>
<name>A0ABN9QZQ8_9DINO</name>
<dbReference type="PANTHER" id="PTHR47027:SF20">
    <property type="entry name" value="REVERSE TRANSCRIPTASE-LIKE PROTEIN WITH RNA-DIRECTED DNA POLYMERASE DOMAIN"/>
    <property type="match status" value="1"/>
</dbReference>
<evidence type="ECO:0000259" key="1">
    <source>
        <dbReference type="PROSITE" id="PS50878"/>
    </source>
</evidence>